<keyword evidence="1" id="KW-0347">Helicase</keyword>
<evidence type="ECO:0000313" key="1">
    <source>
        <dbReference type="EMBL" id="GAS94861.1"/>
    </source>
</evidence>
<reference evidence="2" key="2">
    <citation type="submission" date="2016-02" db="EMBL/GenBank/DDBJ databases">
        <title>Draft genome sequence of five rapidly growing Mycobacterium species.</title>
        <authorList>
            <person name="Katahira K."/>
            <person name="Gotou Y."/>
            <person name="Iida K."/>
            <person name="Ogura Y."/>
            <person name="Hayashi T."/>
        </authorList>
    </citation>
    <scope>NUCLEOTIDE SEQUENCE [LARGE SCALE GENOMIC DNA]</scope>
    <source>
        <strain evidence="2">JCM15298</strain>
    </source>
</reference>
<dbReference type="GO" id="GO:0004386">
    <property type="term" value="F:helicase activity"/>
    <property type="evidence" value="ECO:0007669"/>
    <property type="project" value="UniProtKB-KW"/>
</dbReference>
<sequence length="80" mass="8609">MPQVTAEQARVAQTLTSWFNNLDEAARIDALCAVPWDDVVAQWADATGASAADSGTAKDLVSDGVIEVEDGRFLRTRAWS</sequence>
<reference evidence="2" key="1">
    <citation type="journal article" date="2016" name="Genome Announc.">
        <title>Draft Genome Sequences of Five Rapidly Growing Mycobacterium Species, M. thermoresistibile, M. fortuitum subsp. acetamidolyticum, M. canariasense, M. brisbanense, and M. novocastrense.</title>
        <authorList>
            <person name="Katahira K."/>
            <person name="Ogura Y."/>
            <person name="Gotoh Y."/>
            <person name="Hayashi T."/>
        </authorList>
    </citation>
    <scope>NUCLEOTIDE SEQUENCE [LARGE SCALE GENOMIC DNA]</scope>
    <source>
        <strain evidence="2">JCM15298</strain>
    </source>
</reference>
<dbReference type="OrthoDB" id="9997376at2"/>
<accession>A0A100WB92</accession>
<keyword evidence="2" id="KW-1185">Reference proteome</keyword>
<dbReference type="Proteomes" id="UP000069443">
    <property type="component" value="Unassembled WGS sequence"/>
</dbReference>
<keyword evidence="1" id="KW-0067">ATP-binding</keyword>
<protein>
    <submittedName>
        <fullName evidence="1">DEAD/DEAH box helicase domain protein</fullName>
    </submittedName>
</protein>
<evidence type="ECO:0000313" key="2">
    <source>
        <dbReference type="Proteomes" id="UP000069443"/>
    </source>
</evidence>
<dbReference type="STRING" id="228230.RMCC_1827"/>
<keyword evidence="1" id="KW-0378">Hydrolase</keyword>
<dbReference type="EMBL" id="BCSY01000035">
    <property type="protein sequence ID" value="GAS94861.1"/>
    <property type="molecule type" value="Genomic_DNA"/>
</dbReference>
<proteinExistence type="predicted"/>
<keyword evidence="1" id="KW-0547">Nucleotide-binding</keyword>
<name>A0A100WB92_MYCCR</name>
<comment type="caution">
    <text evidence="1">The sequence shown here is derived from an EMBL/GenBank/DDBJ whole genome shotgun (WGS) entry which is preliminary data.</text>
</comment>
<dbReference type="AlphaFoldDB" id="A0A100WB92"/>
<dbReference type="RefSeq" id="WP_062656056.1">
    <property type="nucleotide sequence ID" value="NZ_BCSY01000035.1"/>
</dbReference>
<gene>
    <name evidence="1" type="ORF">RMCC_1827</name>
</gene>
<organism evidence="1 2">
    <name type="scientific">Mycolicibacterium canariasense</name>
    <name type="common">Mycobacterium canariasense</name>
    <dbReference type="NCBI Taxonomy" id="228230"/>
    <lineage>
        <taxon>Bacteria</taxon>
        <taxon>Bacillati</taxon>
        <taxon>Actinomycetota</taxon>
        <taxon>Actinomycetes</taxon>
        <taxon>Mycobacteriales</taxon>
        <taxon>Mycobacteriaceae</taxon>
        <taxon>Mycolicibacterium</taxon>
    </lineage>
</organism>